<dbReference type="SUPFAM" id="SSF56925">
    <property type="entry name" value="OMPA-like"/>
    <property type="match status" value="1"/>
</dbReference>
<evidence type="ECO:0000259" key="1">
    <source>
        <dbReference type="Pfam" id="PF01617"/>
    </source>
</evidence>
<protein>
    <submittedName>
        <fullName evidence="2">Msp2 operon associated protein 3</fullName>
    </submittedName>
</protein>
<dbReference type="Pfam" id="PF01617">
    <property type="entry name" value="Surface_Ag_2"/>
    <property type="match status" value="1"/>
</dbReference>
<dbReference type="STRING" id="574556.ACIS_00233"/>
<organism evidence="2 3">
    <name type="scientific">Anaplasma centrale (strain Israel)</name>
    <name type="common">Anaplasma marginale subsp. centrale (strain Israel)</name>
    <dbReference type="NCBI Taxonomy" id="574556"/>
    <lineage>
        <taxon>Bacteria</taxon>
        <taxon>Pseudomonadati</taxon>
        <taxon>Pseudomonadota</taxon>
        <taxon>Alphaproteobacteria</taxon>
        <taxon>Rickettsiales</taxon>
        <taxon>Anaplasmataceae</taxon>
        <taxon>Anaplasma</taxon>
    </lineage>
</organism>
<dbReference type="Gene3D" id="2.40.160.20">
    <property type="match status" value="1"/>
</dbReference>
<dbReference type="InterPro" id="IPR011250">
    <property type="entry name" value="OMP/PagP_B-barrel"/>
</dbReference>
<evidence type="ECO:0000313" key="2">
    <source>
        <dbReference type="EMBL" id="ACZ48905.1"/>
    </source>
</evidence>
<proteinExistence type="predicted"/>
<dbReference type="InterPro" id="IPR002566">
    <property type="entry name" value="Msp4_OMP-like"/>
</dbReference>
<name>D1ATM7_ANACI</name>
<dbReference type="EMBL" id="CP001759">
    <property type="protein sequence ID" value="ACZ48905.1"/>
    <property type="molecule type" value="Genomic_DNA"/>
</dbReference>
<keyword evidence="3" id="KW-1185">Reference proteome</keyword>
<reference evidence="2 3" key="1">
    <citation type="journal article" date="2010" name="J. Bacteriol.">
        <title>Complete genome sequence of Anaplasma marginale subsp. centrale.</title>
        <authorList>
            <person name="Herndon D.R."/>
            <person name="Palmer G.H."/>
            <person name="Shkap V."/>
            <person name="Knowles D.P. Jr."/>
            <person name="Brayton K.A."/>
        </authorList>
    </citation>
    <scope>NUCLEOTIDE SEQUENCE [LARGE SCALE GENOMIC DNA]</scope>
    <source>
        <strain evidence="2 3">Israel</strain>
    </source>
</reference>
<sequence length="314" mass="31818">MCGLHTLPSSVRGWGGFESVCWIVCMSIREKACGGILTCGALAVAFGAACTNADAGVRGFYVALGGELGVASFGFPSVKIHGVPGAMLGVTGSREQPVRFLGLDLSAPAPLGGFEVSYLPRYRRSVGLSGALGYGFGPLRLQLGTYSGSFGVDGGGHAVSNNSSWFAFPSGEGFPNGGPSAGYSVGEVLEVGLSSVELSACYSSFSAAGGSFGLYSCLGLGVSSVDYWGLRGGLALSWSGRTGVEYTLSSGFTLFAEAYYLGANVEERTDGGGPVLRTVGSSMPSDGGVGVLPALSTGYFGGVTGVRYAFDGSF</sequence>
<dbReference type="OrthoDB" id="7165421at2"/>
<accession>D1ATM7</accession>
<feature type="domain" description="Msp4/OMP-like" evidence="1">
    <location>
        <begin position="118"/>
        <end position="310"/>
    </location>
</feature>
<gene>
    <name evidence="2" type="primary">opag3</name>
    <name evidence="2" type="ordered locus">ACIS_00233</name>
</gene>
<dbReference type="AlphaFoldDB" id="D1ATM7"/>
<dbReference type="Proteomes" id="UP000000630">
    <property type="component" value="Chromosome"/>
</dbReference>
<dbReference type="KEGG" id="acn:ACIS_00233"/>
<evidence type="ECO:0000313" key="3">
    <source>
        <dbReference type="Proteomes" id="UP000000630"/>
    </source>
</evidence>
<dbReference type="HOGENOM" id="CLU_920232_0_0_5"/>